<keyword evidence="2" id="KW-1185">Reference proteome</keyword>
<organism evidence="1 2">
    <name type="scientific">Klebsiella spallanzanii</name>
    <dbReference type="NCBI Taxonomy" id="2587528"/>
    <lineage>
        <taxon>Bacteria</taxon>
        <taxon>Pseudomonadati</taxon>
        <taxon>Pseudomonadota</taxon>
        <taxon>Gammaproteobacteria</taxon>
        <taxon>Enterobacterales</taxon>
        <taxon>Enterobacteriaceae</taxon>
        <taxon>Klebsiella/Raoultella group</taxon>
        <taxon>Klebsiella</taxon>
    </lineage>
</organism>
<accession>A0ABY6VJP6</accession>
<protein>
    <recommendedName>
        <fullName evidence="3">Lipoprotein</fullName>
    </recommendedName>
</protein>
<name>A0ABY6VJP6_9ENTR</name>
<proteinExistence type="predicted"/>
<comment type="caution">
    <text evidence="1">The sequence shown here is derived from an EMBL/GenBank/DDBJ whole genome shotgun (WGS) entry which is preliminary data.</text>
</comment>
<reference evidence="1 2" key="1">
    <citation type="submission" date="2019-07" db="EMBL/GenBank/DDBJ databases">
        <authorList>
            <person name="Brisse S."/>
            <person name="Rodrigues C."/>
            <person name="Thorpe H."/>
        </authorList>
    </citation>
    <scope>NUCLEOTIDE SEQUENCE [LARGE SCALE GENOMIC DNA]</scope>
    <source>
        <strain evidence="1">SB6411</strain>
    </source>
</reference>
<sequence>MPVIFIVLMMFVMQGCSKQMKKKTTVSDIQPPKMLKFQRCLTDAKTLSQLDVKYEKNTRELYALVNNAKFYASVADDSSANVTSTITPFFDFKLNEICNGISTLLIEEFQRNIIKIPENNKSKGV</sequence>
<evidence type="ECO:0000313" key="2">
    <source>
        <dbReference type="Proteomes" id="UP000317652"/>
    </source>
</evidence>
<gene>
    <name evidence="1" type="ORF">SB6411_03192</name>
</gene>
<dbReference type="Proteomes" id="UP000317652">
    <property type="component" value="Unassembled WGS sequence"/>
</dbReference>
<dbReference type="EMBL" id="CABGGS010000045">
    <property type="protein sequence ID" value="VUS85125.1"/>
    <property type="molecule type" value="Genomic_DNA"/>
</dbReference>
<evidence type="ECO:0000313" key="1">
    <source>
        <dbReference type="EMBL" id="VUS85125.1"/>
    </source>
</evidence>
<evidence type="ECO:0008006" key="3">
    <source>
        <dbReference type="Google" id="ProtNLM"/>
    </source>
</evidence>